<reference evidence="2" key="2">
    <citation type="submission" date="2020-09" db="EMBL/GenBank/DDBJ databases">
        <authorList>
            <person name="Sun Q."/>
            <person name="Zhou Y."/>
        </authorList>
    </citation>
    <scope>NUCLEOTIDE SEQUENCE</scope>
    <source>
        <strain evidence="2">CGMCC 1.15448</strain>
    </source>
</reference>
<evidence type="ECO:0000256" key="1">
    <source>
        <dbReference type="SAM" id="Coils"/>
    </source>
</evidence>
<evidence type="ECO:0000313" key="2">
    <source>
        <dbReference type="EMBL" id="GGA96371.1"/>
    </source>
</evidence>
<accession>A0A8J2UCF8</accession>
<evidence type="ECO:0000313" key="3">
    <source>
        <dbReference type="Proteomes" id="UP000607559"/>
    </source>
</evidence>
<name>A0A8J2UCF8_9BACT</name>
<sequence length="172" mass="19519">MLLKEEIDAQDFREIKRENERKIERLEARLIEVSSLSANIEPLLEKAVSNLAHLDELYQDGDTKRKRTIIGSIYPEKLTFDGFQYRTTRVNEAVELIYTLDAGFSQKETGQTKEDFDLSCLVTRAGLAPLIPAPCEGLTQRPQHLSALRLFHLSAHTSKLAPLPNEKTPQQS</sequence>
<feature type="coiled-coil region" evidence="1">
    <location>
        <begin position="9"/>
        <end position="36"/>
    </location>
</feature>
<protein>
    <submittedName>
        <fullName evidence="2">Uncharacterized protein</fullName>
    </submittedName>
</protein>
<dbReference type="EMBL" id="BMJC01000002">
    <property type="protein sequence ID" value="GGA96371.1"/>
    <property type="molecule type" value="Genomic_DNA"/>
</dbReference>
<gene>
    <name evidence="2" type="ORF">GCM10011511_19590</name>
</gene>
<keyword evidence="1" id="KW-0175">Coiled coil</keyword>
<dbReference type="AlphaFoldDB" id="A0A8J2UCF8"/>
<comment type="caution">
    <text evidence="2">The sequence shown here is derived from an EMBL/GenBank/DDBJ whole genome shotgun (WGS) entry which is preliminary data.</text>
</comment>
<keyword evidence="3" id="KW-1185">Reference proteome</keyword>
<dbReference type="Proteomes" id="UP000607559">
    <property type="component" value="Unassembled WGS sequence"/>
</dbReference>
<reference evidence="2" key="1">
    <citation type="journal article" date="2014" name="Int. J. Syst. Evol. Microbiol.">
        <title>Complete genome sequence of Corynebacterium casei LMG S-19264T (=DSM 44701T), isolated from a smear-ripened cheese.</title>
        <authorList>
            <consortium name="US DOE Joint Genome Institute (JGI-PGF)"/>
            <person name="Walter F."/>
            <person name="Albersmeier A."/>
            <person name="Kalinowski J."/>
            <person name="Ruckert C."/>
        </authorList>
    </citation>
    <scope>NUCLEOTIDE SEQUENCE</scope>
    <source>
        <strain evidence="2">CGMCC 1.15448</strain>
    </source>
</reference>
<organism evidence="2 3">
    <name type="scientific">Puia dinghuensis</name>
    <dbReference type="NCBI Taxonomy" id="1792502"/>
    <lineage>
        <taxon>Bacteria</taxon>
        <taxon>Pseudomonadati</taxon>
        <taxon>Bacteroidota</taxon>
        <taxon>Chitinophagia</taxon>
        <taxon>Chitinophagales</taxon>
        <taxon>Chitinophagaceae</taxon>
        <taxon>Puia</taxon>
    </lineage>
</organism>
<proteinExistence type="predicted"/>